<dbReference type="AlphaFoldDB" id="A0A4R0XPG3"/>
<dbReference type="NCBIfam" id="TIGR01668">
    <property type="entry name" value="YqeG_hyp_ppase"/>
    <property type="match status" value="1"/>
</dbReference>
<dbReference type="OrthoDB" id="9787572at2"/>
<dbReference type="Pfam" id="PF09419">
    <property type="entry name" value="PGP_phosphatase"/>
    <property type="match status" value="1"/>
</dbReference>
<dbReference type="Proteomes" id="UP000294192">
    <property type="component" value="Unassembled WGS sequence"/>
</dbReference>
<dbReference type="InterPro" id="IPR023214">
    <property type="entry name" value="HAD_sf"/>
</dbReference>
<name>A0A4R0XPG3_9MOLU</name>
<accession>A0A4R0XPG3</accession>
<dbReference type="EMBL" id="PSZO01000021">
    <property type="protein sequence ID" value="TCG10785.1"/>
    <property type="molecule type" value="Genomic_DNA"/>
</dbReference>
<dbReference type="InterPro" id="IPR027706">
    <property type="entry name" value="PGP_Pase"/>
</dbReference>
<dbReference type="InterPro" id="IPR036412">
    <property type="entry name" value="HAD-like_sf"/>
</dbReference>
<evidence type="ECO:0000313" key="2">
    <source>
        <dbReference type="Proteomes" id="UP000294192"/>
    </source>
</evidence>
<dbReference type="InterPro" id="IPR010021">
    <property type="entry name" value="PGPP1/Gep4"/>
</dbReference>
<dbReference type="Gene3D" id="3.40.50.1000">
    <property type="entry name" value="HAD superfamily/HAD-like"/>
    <property type="match status" value="1"/>
</dbReference>
<dbReference type="SUPFAM" id="SSF56784">
    <property type="entry name" value="HAD-like"/>
    <property type="match status" value="1"/>
</dbReference>
<proteinExistence type="predicted"/>
<protein>
    <submittedName>
        <fullName evidence="1">YqeG family HAD IIIA-type phosphatase</fullName>
    </submittedName>
</protein>
<organism evidence="1 2">
    <name type="scientific">Mycoplasma marinum</name>
    <dbReference type="NCBI Taxonomy" id="1937190"/>
    <lineage>
        <taxon>Bacteria</taxon>
        <taxon>Bacillati</taxon>
        <taxon>Mycoplasmatota</taxon>
        <taxon>Mollicutes</taxon>
        <taxon>Mycoplasmataceae</taxon>
        <taxon>Mycoplasma</taxon>
    </lineage>
</organism>
<dbReference type="InterPro" id="IPR006549">
    <property type="entry name" value="HAD-SF_hydro_IIIA"/>
</dbReference>
<gene>
    <name evidence="1" type="ORF">C4B24_03880</name>
</gene>
<dbReference type="GO" id="GO:0008962">
    <property type="term" value="F:phosphatidylglycerophosphatase activity"/>
    <property type="evidence" value="ECO:0007669"/>
    <property type="project" value="InterPro"/>
</dbReference>
<sequence length="195" mass="22606">MQNNKHKKGLIVNYFKPSIYVRSFKDVNLNLLKEQGIKMMICDLDNTLVPHYTRFPNKEVLRFLEAVKQYGIKFVVVSNNTKKRVSVFCNKAKIKHYKGNAKKPLKSSVLNIMKESGFEPKETIIMGDMIITDILIANRMKIESILVQPLVSTDYKMSATHMFLENVIYKKLEKKNILKRGQYSSGHLETSFELL</sequence>
<keyword evidence="2" id="KW-1185">Reference proteome</keyword>
<evidence type="ECO:0000313" key="1">
    <source>
        <dbReference type="EMBL" id="TCG10785.1"/>
    </source>
</evidence>
<dbReference type="NCBIfam" id="TIGR01662">
    <property type="entry name" value="HAD-SF-IIIA"/>
    <property type="match status" value="1"/>
</dbReference>
<comment type="caution">
    <text evidence="1">The sequence shown here is derived from an EMBL/GenBank/DDBJ whole genome shotgun (WGS) entry which is preliminary data.</text>
</comment>
<reference evidence="1 2" key="1">
    <citation type="submission" date="2018-02" db="EMBL/GenBank/DDBJ databases">
        <title>Mycoplasma marinum and Mycoplasma todarodis sp. nov., moderately halophilic and psychrotolerant mycoplasmas isolated from cephalopods.</title>
        <authorList>
            <person name="Viver T."/>
        </authorList>
    </citation>
    <scope>NUCLEOTIDE SEQUENCE [LARGE SCALE GENOMIC DNA]</scope>
    <source>
        <strain evidence="1 2">PE</strain>
    </source>
</reference>
<dbReference type="RefSeq" id="WP_131599453.1">
    <property type="nucleotide sequence ID" value="NZ_CBDBYK010000016.1"/>
</dbReference>